<proteinExistence type="inferred from homology"/>
<gene>
    <name evidence="9" type="primary">argG</name>
    <name evidence="12" type="ORF">FA743_17670</name>
</gene>
<dbReference type="InterPro" id="IPR048268">
    <property type="entry name" value="Arginosuc_syn_C"/>
</dbReference>
<feature type="binding site" evidence="9">
    <location>
        <position position="137"/>
    </location>
    <ligand>
        <name>L-aspartate</name>
        <dbReference type="ChEBI" id="CHEBI:29991"/>
    </ligand>
</feature>
<dbReference type="GO" id="GO:0000050">
    <property type="term" value="P:urea cycle"/>
    <property type="evidence" value="ECO:0007669"/>
    <property type="project" value="TreeGrafter"/>
</dbReference>
<evidence type="ECO:0000313" key="12">
    <source>
        <dbReference type="EMBL" id="TJZ89804.1"/>
    </source>
</evidence>
<dbReference type="GO" id="GO:0006526">
    <property type="term" value="P:L-arginine biosynthetic process"/>
    <property type="evidence" value="ECO:0007669"/>
    <property type="project" value="UniProtKB-UniRule"/>
</dbReference>
<keyword evidence="9" id="KW-0963">Cytoplasm</keyword>
<feature type="binding site" evidence="9">
    <location>
        <position position="105"/>
    </location>
    <ligand>
        <name>L-citrulline</name>
        <dbReference type="ChEBI" id="CHEBI:57743"/>
    </ligand>
</feature>
<keyword evidence="6 9" id="KW-0028">Amino-acid biosynthesis</keyword>
<dbReference type="PANTHER" id="PTHR11587">
    <property type="entry name" value="ARGININOSUCCINATE SYNTHASE"/>
    <property type="match status" value="1"/>
</dbReference>
<dbReference type="Gene3D" id="1.20.5.470">
    <property type="entry name" value="Single helix bin"/>
    <property type="match status" value="1"/>
</dbReference>
<evidence type="ECO:0000256" key="8">
    <source>
        <dbReference type="ARBA" id="ARBA00022840"/>
    </source>
</evidence>
<dbReference type="HAMAP" id="MF_00005">
    <property type="entry name" value="Arg_succ_synth_type1"/>
    <property type="match status" value="1"/>
</dbReference>
<dbReference type="InterPro" id="IPR014729">
    <property type="entry name" value="Rossmann-like_a/b/a_fold"/>
</dbReference>
<dbReference type="GO" id="GO:0005524">
    <property type="term" value="F:ATP binding"/>
    <property type="evidence" value="ECO:0007669"/>
    <property type="project" value="UniProtKB-UniRule"/>
</dbReference>
<feature type="binding site" evidence="9">
    <location>
        <position position="293"/>
    </location>
    <ligand>
        <name>L-citrulline</name>
        <dbReference type="ChEBI" id="CHEBI:57743"/>
    </ligand>
</feature>
<evidence type="ECO:0000259" key="10">
    <source>
        <dbReference type="Pfam" id="PF00764"/>
    </source>
</evidence>
<comment type="catalytic activity">
    <reaction evidence="9">
        <text>L-citrulline + L-aspartate + ATP = 2-(N(omega)-L-arginino)succinate + AMP + diphosphate + H(+)</text>
        <dbReference type="Rhea" id="RHEA:10932"/>
        <dbReference type="ChEBI" id="CHEBI:15378"/>
        <dbReference type="ChEBI" id="CHEBI:29991"/>
        <dbReference type="ChEBI" id="CHEBI:30616"/>
        <dbReference type="ChEBI" id="CHEBI:33019"/>
        <dbReference type="ChEBI" id="CHEBI:57472"/>
        <dbReference type="ChEBI" id="CHEBI:57743"/>
        <dbReference type="ChEBI" id="CHEBI:456215"/>
        <dbReference type="EC" id="6.3.4.5"/>
    </reaction>
</comment>
<feature type="binding site" evidence="9">
    <location>
        <begin position="25"/>
        <end position="33"/>
    </location>
    <ligand>
        <name>ATP</name>
        <dbReference type="ChEBI" id="CHEBI:30616"/>
    </ligand>
</feature>
<feature type="binding site" evidence="9">
    <location>
        <position position="52"/>
    </location>
    <ligand>
        <name>ATP</name>
        <dbReference type="ChEBI" id="CHEBI:30616"/>
    </ligand>
</feature>
<dbReference type="InterPro" id="IPR024074">
    <property type="entry name" value="AS_cat/multimer_dom_body"/>
</dbReference>
<evidence type="ECO:0000256" key="3">
    <source>
        <dbReference type="ARBA" id="ARBA00012286"/>
    </source>
</evidence>
<dbReference type="SUPFAM" id="SSF52402">
    <property type="entry name" value="Adenine nucleotide alpha hydrolases-like"/>
    <property type="match status" value="1"/>
</dbReference>
<name>A0A4U0RNR4_9RHOB</name>
<dbReference type="Gene3D" id="3.90.1260.10">
    <property type="entry name" value="Argininosuccinate synthetase, chain A, domain 2"/>
    <property type="match status" value="1"/>
</dbReference>
<keyword evidence="8 9" id="KW-0067">ATP-binding</keyword>
<evidence type="ECO:0000256" key="4">
    <source>
        <dbReference type="ARBA" id="ARBA00022571"/>
    </source>
</evidence>
<feature type="binding site" evidence="9">
    <location>
        <position position="145"/>
    </location>
    <ligand>
        <name>L-citrulline</name>
        <dbReference type="ChEBI" id="CHEBI:57743"/>
    </ligand>
</feature>
<sequence length="423" mass="46927">MVLFPPKLRRRVNRMSDAPKKVVLAYSGGLDTSIILKWLQTEYGCEVITFTADLGQGEELEPAREKALMLGIAAENIHIVDVREEFVRDFVFPMFRANALYEGLYLLGTSIARPLISQHLVRLAQDHGADAVAHGATGKGNDQVRFELSAYALDPSIRVIAPWREWDLTSRTKLIEFAEQNQIPIAKDKRGEAPFSVDANLLHTSSEGKALEDPAVAAPDYVYQRTVNPEDAPDTPEFIEVSFEKGDAVAINGEAMSPATILTRLNELGGAHGIGRLDFVENRFVGMKSRGIYETPGGTVLLEAHRGIEQITLDSGAGHLKDSIMPRYAELIYNGFWFSPEREMLQALIDKSQEHVTGTVRLKLYKGMATCVGRWSDHSLYSEAHVTFEDDAGAYDQKDAAGFIRLNALRLKLIANRNARVAK</sequence>
<dbReference type="Proteomes" id="UP000309747">
    <property type="component" value="Unassembled WGS sequence"/>
</dbReference>
<organism evidence="12 13">
    <name type="scientific">Paracoccus gahaiensis</name>
    <dbReference type="NCBI Taxonomy" id="1706839"/>
    <lineage>
        <taxon>Bacteria</taxon>
        <taxon>Pseudomonadati</taxon>
        <taxon>Pseudomonadota</taxon>
        <taxon>Alphaproteobacteria</taxon>
        <taxon>Rhodobacterales</taxon>
        <taxon>Paracoccaceae</taxon>
        <taxon>Paracoccus</taxon>
    </lineage>
</organism>
<keyword evidence="5 9" id="KW-0436">Ligase</keyword>
<evidence type="ECO:0000256" key="5">
    <source>
        <dbReference type="ARBA" id="ARBA00022598"/>
    </source>
</evidence>
<comment type="subcellular location">
    <subcellularLocation>
        <location evidence="9">Cytoplasm</location>
    </subcellularLocation>
</comment>
<feature type="domain" description="Arginosuccinate synthase C-terminal" evidence="11">
    <location>
        <begin position="195"/>
        <end position="413"/>
    </location>
</feature>
<feature type="binding site" evidence="9">
    <location>
        <position position="110"/>
    </location>
    <ligand>
        <name>L-citrulline</name>
        <dbReference type="ChEBI" id="CHEBI:57743"/>
    </ligand>
</feature>
<feature type="binding site" evidence="9">
    <location>
        <position position="141"/>
    </location>
    <ligand>
        <name>L-citrulline</name>
        <dbReference type="ChEBI" id="CHEBI:57743"/>
    </ligand>
</feature>
<dbReference type="PROSITE" id="PS00564">
    <property type="entry name" value="ARGININOSUCCIN_SYN_1"/>
    <property type="match status" value="1"/>
</dbReference>
<dbReference type="OrthoDB" id="9801641at2"/>
<dbReference type="EC" id="6.3.4.5" evidence="3 9"/>
<evidence type="ECO:0000256" key="9">
    <source>
        <dbReference type="HAMAP-Rule" id="MF_00005"/>
    </source>
</evidence>
<feature type="binding site" evidence="9">
    <location>
        <position position="205"/>
    </location>
    <ligand>
        <name>L-citrulline</name>
        <dbReference type="ChEBI" id="CHEBI:57743"/>
    </ligand>
</feature>
<comment type="subunit">
    <text evidence="2 9">Homotetramer.</text>
</comment>
<feature type="binding site" evidence="9">
    <location>
        <position position="135"/>
    </location>
    <ligand>
        <name>ATP</name>
        <dbReference type="ChEBI" id="CHEBI:30616"/>
    </ligand>
</feature>
<dbReference type="Pfam" id="PF20979">
    <property type="entry name" value="Arginosuc_syn_C"/>
    <property type="match status" value="1"/>
</dbReference>
<dbReference type="EMBL" id="SUNI01000025">
    <property type="protein sequence ID" value="TJZ89804.1"/>
    <property type="molecule type" value="Genomic_DNA"/>
</dbReference>
<dbReference type="NCBIfam" id="TIGR00032">
    <property type="entry name" value="argG"/>
    <property type="match status" value="1"/>
</dbReference>
<evidence type="ECO:0000256" key="7">
    <source>
        <dbReference type="ARBA" id="ARBA00022741"/>
    </source>
</evidence>
<dbReference type="GO" id="GO:0000053">
    <property type="term" value="P:argininosuccinate metabolic process"/>
    <property type="evidence" value="ECO:0007669"/>
    <property type="project" value="TreeGrafter"/>
</dbReference>
<dbReference type="AlphaFoldDB" id="A0A4U0RNR4"/>
<evidence type="ECO:0000313" key="13">
    <source>
        <dbReference type="Proteomes" id="UP000309747"/>
    </source>
</evidence>
<feature type="domain" description="Arginosuccinate synthase-like N-terminal" evidence="10">
    <location>
        <begin position="21"/>
        <end position="184"/>
    </location>
</feature>
<feature type="binding site" evidence="9">
    <location>
        <position position="141"/>
    </location>
    <ligand>
        <name>L-aspartate</name>
        <dbReference type="ChEBI" id="CHEBI:29991"/>
    </ligand>
</feature>
<comment type="similarity">
    <text evidence="9">Belongs to the argininosuccinate synthase family. Type 1 subfamily.</text>
</comment>
<dbReference type="InterPro" id="IPR001518">
    <property type="entry name" value="Arginosuc_synth"/>
</dbReference>
<dbReference type="CDD" id="cd01999">
    <property type="entry name" value="ASS"/>
    <property type="match status" value="1"/>
</dbReference>
<feature type="binding site" evidence="9">
    <location>
        <position position="196"/>
    </location>
    <ligand>
        <name>L-citrulline</name>
        <dbReference type="ChEBI" id="CHEBI:57743"/>
    </ligand>
</feature>
<comment type="pathway">
    <text evidence="1 9">Amino-acid biosynthesis; L-arginine biosynthesis; L-arginine from L-ornithine and carbamoyl phosphate: step 2/3.</text>
</comment>
<keyword evidence="4 9" id="KW-0055">Arginine biosynthesis</keyword>
<accession>A0A4U0RNR4</accession>
<evidence type="ECO:0000259" key="11">
    <source>
        <dbReference type="Pfam" id="PF20979"/>
    </source>
</evidence>
<dbReference type="Pfam" id="PF00764">
    <property type="entry name" value="Arginosuc_synth"/>
    <property type="match status" value="1"/>
</dbReference>
<comment type="caution">
    <text evidence="12">The sequence shown here is derived from an EMBL/GenBank/DDBJ whole genome shotgun (WGS) entry which is preliminary data.</text>
</comment>
<dbReference type="Gene3D" id="3.40.50.620">
    <property type="entry name" value="HUPs"/>
    <property type="match status" value="1"/>
</dbReference>
<dbReference type="InterPro" id="IPR018223">
    <property type="entry name" value="Arginosuc_synth_CS"/>
</dbReference>
<dbReference type="FunFam" id="3.40.50.620:FF:000019">
    <property type="entry name" value="Argininosuccinate synthase"/>
    <property type="match status" value="1"/>
</dbReference>
<feature type="binding site" evidence="9">
    <location>
        <position position="142"/>
    </location>
    <ligand>
        <name>L-aspartate</name>
        <dbReference type="ChEBI" id="CHEBI:29991"/>
    </ligand>
</feature>
<dbReference type="InterPro" id="IPR048267">
    <property type="entry name" value="Arginosuc_syn_N"/>
</dbReference>
<keyword evidence="7 9" id="KW-0547">Nucleotide-binding</keyword>
<dbReference type="FunFam" id="3.90.1260.10:FF:000007">
    <property type="entry name" value="Argininosuccinate synthase"/>
    <property type="match status" value="1"/>
</dbReference>
<evidence type="ECO:0000256" key="2">
    <source>
        <dbReference type="ARBA" id="ARBA00011881"/>
    </source>
</evidence>
<dbReference type="GO" id="GO:0004055">
    <property type="term" value="F:argininosuccinate synthase activity"/>
    <property type="evidence" value="ECO:0007669"/>
    <property type="project" value="UniProtKB-UniRule"/>
</dbReference>
<dbReference type="NCBIfam" id="NF001770">
    <property type="entry name" value="PRK00509.1"/>
    <property type="match status" value="1"/>
</dbReference>
<reference evidence="12 13" key="1">
    <citation type="submission" date="2019-04" db="EMBL/GenBank/DDBJ databases">
        <authorList>
            <person name="Li J."/>
        </authorList>
    </citation>
    <scope>NUCLEOTIDE SEQUENCE [LARGE SCALE GENOMIC DNA]</scope>
    <source>
        <strain evidence="12 13">KCTC 42687</strain>
    </source>
</reference>
<keyword evidence="13" id="KW-1185">Reference proteome</keyword>
<feature type="binding site" evidence="9">
    <location>
        <position position="281"/>
    </location>
    <ligand>
        <name>L-citrulline</name>
        <dbReference type="ChEBI" id="CHEBI:57743"/>
    </ligand>
</feature>
<evidence type="ECO:0000256" key="6">
    <source>
        <dbReference type="ARBA" id="ARBA00022605"/>
    </source>
</evidence>
<dbReference type="InterPro" id="IPR023434">
    <property type="entry name" value="Arginosuc_synth_type_1_subfam"/>
</dbReference>
<dbReference type="PROSITE" id="PS00565">
    <property type="entry name" value="ARGININOSUCCIN_SYN_2"/>
    <property type="match status" value="1"/>
</dbReference>
<dbReference type="UniPathway" id="UPA00068">
    <property type="reaction ID" value="UER00113"/>
</dbReference>
<dbReference type="SUPFAM" id="SSF69864">
    <property type="entry name" value="Argininosuccinate synthetase, C-terminal domain"/>
    <property type="match status" value="1"/>
</dbReference>
<dbReference type="PANTHER" id="PTHR11587:SF2">
    <property type="entry name" value="ARGININOSUCCINATE SYNTHASE"/>
    <property type="match status" value="1"/>
</dbReference>
<evidence type="ECO:0000256" key="1">
    <source>
        <dbReference type="ARBA" id="ARBA00004967"/>
    </source>
</evidence>
<dbReference type="GO" id="GO:0005737">
    <property type="term" value="C:cytoplasm"/>
    <property type="evidence" value="ECO:0007669"/>
    <property type="project" value="UniProtKB-SubCell"/>
</dbReference>
<protein>
    <recommendedName>
        <fullName evidence="3 9">Argininosuccinate synthase</fullName>
        <ecNumber evidence="3 9">6.3.4.5</ecNumber>
    </recommendedName>
    <alternativeName>
        <fullName evidence="9">Citrulline--aspartate ligase</fullName>
    </alternativeName>
</protein>